<feature type="compositionally biased region" description="Low complexity" evidence="1">
    <location>
        <begin position="432"/>
        <end position="445"/>
    </location>
</feature>
<dbReference type="Proteomes" id="UP000238823">
    <property type="component" value="Unassembled WGS sequence"/>
</dbReference>
<dbReference type="EMBL" id="PVNL01000044">
    <property type="protein sequence ID" value="PRQ08198.1"/>
    <property type="molecule type" value="Genomic_DNA"/>
</dbReference>
<proteinExistence type="predicted"/>
<evidence type="ECO:0000256" key="1">
    <source>
        <dbReference type="SAM" id="MobiDB-lite"/>
    </source>
</evidence>
<feature type="region of interest" description="Disordered" evidence="1">
    <location>
        <begin position="422"/>
        <end position="445"/>
    </location>
</feature>
<gene>
    <name evidence="2" type="ORF">ENSA7_21700</name>
</gene>
<reference evidence="2 3" key="1">
    <citation type="submission" date="2018-03" db="EMBL/GenBank/DDBJ databases">
        <title>Draft Genome Sequences of the Obligatory Marine Myxobacteria Enhygromyxa salina SWB007.</title>
        <authorList>
            <person name="Poehlein A."/>
            <person name="Moghaddam J.A."/>
            <person name="Harms H."/>
            <person name="Alanjari M."/>
            <person name="Koenig G.M."/>
            <person name="Daniel R."/>
            <person name="Schaeberle T.F."/>
        </authorList>
    </citation>
    <scope>NUCLEOTIDE SEQUENCE [LARGE SCALE GENOMIC DNA]</scope>
    <source>
        <strain evidence="2 3">SWB007</strain>
    </source>
</reference>
<evidence type="ECO:0000313" key="3">
    <source>
        <dbReference type="Proteomes" id="UP000238823"/>
    </source>
</evidence>
<protein>
    <recommendedName>
        <fullName evidence="4">Lipoprotein</fullName>
    </recommendedName>
</protein>
<evidence type="ECO:0000313" key="2">
    <source>
        <dbReference type="EMBL" id="PRQ08198.1"/>
    </source>
</evidence>
<evidence type="ECO:0008006" key="4">
    <source>
        <dbReference type="Google" id="ProtNLM"/>
    </source>
</evidence>
<name>A0A2S9YSY4_9BACT</name>
<sequence length="445" mass="49012">MIIDVMRRFLVAVCVVLLTTSCAGTIGRVLDDHRGTEQWTRSSEAFKTIMRKYVHGDNHSFTDADLDQQFEDYLTLGQADVDKFIEDQSCLPAAGSGPARYYMANATHQRHDAFYAKDQARPITGTGDGGQTMHATFSANLLLERHEISPTSSFPARAAYDNNQFPDWASIERVMTTRAAFDETFALRDSAQAEQVFNHTQGIDWAKQASGELYIAPELVNGKIFSPALFAVYLFRSEPSAAFSVYLVISANAAGEPQSSHVGLINTTRETTRERDYESYTGFAFTYISAKDNLLDYELVMDGEDPTTFVVWITTAYPDHPESPYLTVRTAFLPAVSEQAIAAYKDTKGVSLIMMLRKGAIMRDLVAGYYPDAPELQLWEDIGALKNDPTFKERLESAGLTVAAGLFEASLWLERPVVRPSGSDGPPQYEVADGAAQQCASGSGG</sequence>
<dbReference type="PROSITE" id="PS51257">
    <property type="entry name" value="PROKAR_LIPOPROTEIN"/>
    <property type="match status" value="1"/>
</dbReference>
<dbReference type="AlphaFoldDB" id="A0A2S9YSY4"/>
<organism evidence="2 3">
    <name type="scientific">Enhygromyxa salina</name>
    <dbReference type="NCBI Taxonomy" id="215803"/>
    <lineage>
        <taxon>Bacteria</taxon>
        <taxon>Pseudomonadati</taxon>
        <taxon>Myxococcota</taxon>
        <taxon>Polyangia</taxon>
        <taxon>Nannocystales</taxon>
        <taxon>Nannocystaceae</taxon>
        <taxon>Enhygromyxa</taxon>
    </lineage>
</organism>
<accession>A0A2S9YSY4</accession>
<comment type="caution">
    <text evidence="2">The sequence shown here is derived from an EMBL/GenBank/DDBJ whole genome shotgun (WGS) entry which is preliminary data.</text>
</comment>